<dbReference type="Proteomes" id="UP000287746">
    <property type="component" value="Unassembled WGS sequence"/>
</dbReference>
<dbReference type="InterPro" id="IPR006311">
    <property type="entry name" value="TAT_signal"/>
</dbReference>
<evidence type="ECO:0000313" key="4">
    <source>
        <dbReference type="EMBL" id="RSY88735.1"/>
    </source>
</evidence>
<proteinExistence type="predicted"/>
<dbReference type="GO" id="GO:0016787">
    <property type="term" value="F:hydrolase activity"/>
    <property type="evidence" value="ECO:0007669"/>
    <property type="project" value="UniProtKB-KW"/>
</dbReference>
<evidence type="ECO:0000256" key="1">
    <source>
        <dbReference type="ARBA" id="ARBA00022801"/>
    </source>
</evidence>
<dbReference type="InterPro" id="IPR000073">
    <property type="entry name" value="AB_hydrolase_1"/>
</dbReference>
<dbReference type="Gene3D" id="3.40.50.1820">
    <property type="entry name" value="alpha/beta hydrolase"/>
    <property type="match status" value="1"/>
</dbReference>
<dbReference type="RefSeq" id="WP_126003762.1">
    <property type="nucleotide sequence ID" value="NZ_QQYZ01000003.1"/>
</dbReference>
<dbReference type="GO" id="GO:0016020">
    <property type="term" value="C:membrane"/>
    <property type="evidence" value="ECO:0007669"/>
    <property type="project" value="TreeGrafter"/>
</dbReference>
<feature type="chain" id="PRO_5019099094" evidence="2">
    <location>
        <begin position="26"/>
        <end position="297"/>
    </location>
</feature>
<reference evidence="4 5" key="1">
    <citation type="submission" date="2018-07" db="EMBL/GenBank/DDBJ databases">
        <title>Genomic and Epidemiologic Investigation of an Indolent Hospital Outbreak.</title>
        <authorList>
            <person name="Johnson R.C."/>
            <person name="Deming C."/>
            <person name="Conlan S."/>
            <person name="Zellmer C.J."/>
            <person name="Michelin A.V."/>
            <person name="Lee-Lin S."/>
            <person name="Thomas P.J."/>
            <person name="Park M."/>
            <person name="Weingarten R.A."/>
            <person name="Less J."/>
            <person name="Dekker J.P."/>
            <person name="Frank K.M."/>
            <person name="Musser K.A."/>
            <person name="Mcquiston J.R."/>
            <person name="Henderson D.K."/>
            <person name="Lau A.F."/>
            <person name="Palmore T.N."/>
            <person name="Segre J.A."/>
        </authorList>
    </citation>
    <scope>NUCLEOTIDE SEQUENCE [LARGE SCALE GENOMIC DNA]</scope>
    <source>
        <strain evidence="4 5">SK-CDC1_0717</strain>
    </source>
</reference>
<dbReference type="EMBL" id="QQYZ01000003">
    <property type="protein sequence ID" value="RSY88735.1"/>
    <property type="molecule type" value="Genomic_DNA"/>
</dbReference>
<keyword evidence="2" id="KW-0732">Signal</keyword>
<dbReference type="Pfam" id="PF00561">
    <property type="entry name" value="Abhydrolase_1"/>
    <property type="match status" value="1"/>
</dbReference>
<dbReference type="PRINTS" id="PR00111">
    <property type="entry name" value="ABHYDROLASE"/>
</dbReference>
<dbReference type="InterPro" id="IPR050266">
    <property type="entry name" value="AB_hydrolase_sf"/>
</dbReference>
<feature type="signal peptide" evidence="2">
    <location>
        <begin position="1"/>
        <end position="25"/>
    </location>
</feature>
<accession>A0A430G702</accession>
<evidence type="ECO:0000259" key="3">
    <source>
        <dbReference type="Pfam" id="PF00561"/>
    </source>
</evidence>
<name>A0A430G702_9SPHN</name>
<dbReference type="PANTHER" id="PTHR43798">
    <property type="entry name" value="MONOACYLGLYCEROL LIPASE"/>
    <property type="match status" value="1"/>
</dbReference>
<dbReference type="InterPro" id="IPR029058">
    <property type="entry name" value="AB_hydrolase_fold"/>
</dbReference>
<evidence type="ECO:0000256" key="2">
    <source>
        <dbReference type="SAM" id="SignalP"/>
    </source>
</evidence>
<organism evidence="4 5">
    <name type="scientific">Sphingomonas koreensis</name>
    <dbReference type="NCBI Taxonomy" id="93064"/>
    <lineage>
        <taxon>Bacteria</taxon>
        <taxon>Pseudomonadati</taxon>
        <taxon>Pseudomonadota</taxon>
        <taxon>Alphaproteobacteria</taxon>
        <taxon>Sphingomonadales</taxon>
        <taxon>Sphingomonadaceae</taxon>
        <taxon>Sphingomonas</taxon>
    </lineage>
</organism>
<dbReference type="PANTHER" id="PTHR43798:SF31">
    <property type="entry name" value="AB HYDROLASE SUPERFAMILY PROTEIN YCLE"/>
    <property type="match status" value="1"/>
</dbReference>
<comment type="caution">
    <text evidence="4">The sequence shown here is derived from an EMBL/GenBank/DDBJ whole genome shotgun (WGS) entry which is preliminary data.</text>
</comment>
<dbReference type="AlphaFoldDB" id="A0A430G702"/>
<sequence>MNRRDLMLTLSAAAAAATLATPARAAGKPARTPARVAARDGTQLFVRRWGKGRPIVFTHSWALDSTMWSRLFLDLAERGFECIGFDRRGHGRSDAPATGYDMDTLADDVATVIGDRHGVILVGHSMGAAEILRYAQRHGTTRIAKIVLLAPVTPFLLKTADNALGAPEAFYEQIRAEWRRDFPRWIEANKAPFFTPETSVETMDAMKAMMLNTWLPAAIECNRTLIGTDLRPALTRVDKPVLVIHGTKDASAPIEITGRPTAAGITGAKLNVYEGAPHGLFATHHDRVRDDILAFIG</sequence>
<protein>
    <submittedName>
        <fullName evidence="4">Alpha/beta hydrolase</fullName>
    </submittedName>
</protein>
<evidence type="ECO:0000313" key="5">
    <source>
        <dbReference type="Proteomes" id="UP000287746"/>
    </source>
</evidence>
<feature type="domain" description="AB hydrolase-1" evidence="3">
    <location>
        <begin position="54"/>
        <end position="283"/>
    </location>
</feature>
<dbReference type="SUPFAM" id="SSF53474">
    <property type="entry name" value="alpha/beta-Hydrolases"/>
    <property type="match status" value="1"/>
</dbReference>
<dbReference type="PROSITE" id="PS51318">
    <property type="entry name" value="TAT"/>
    <property type="match status" value="1"/>
</dbReference>
<keyword evidence="1 4" id="KW-0378">Hydrolase</keyword>
<gene>
    <name evidence="4" type="ORF">DAH66_04620</name>
</gene>